<dbReference type="PROSITE" id="PS00018">
    <property type="entry name" value="EF_HAND_1"/>
    <property type="match status" value="1"/>
</dbReference>
<dbReference type="Pfam" id="PF07715">
    <property type="entry name" value="Plug"/>
    <property type="match status" value="1"/>
</dbReference>
<evidence type="ECO:0000256" key="1">
    <source>
        <dbReference type="SAM" id="SignalP"/>
    </source>
</evidence>
<dbReference type="InterPro" id="IPR008969">
    <property type="entry name" value="CarboxyPept-like_regulatory"/>
</dbReference>
<evidence type="ECO:0000313" key="3">
    <source>
        <dbReference type="EMBL" id="RKR84341.1"/>
    </source>
</evidence>
<dbReference type="InterPro" id="IPR037066">
    <property type="entry name" value="Plug_dom_sf"/>
</dbReference>
<dbReference type="Pfam" id="PF13715">
    <property type="entry name" value="CarbopepD_reg_2"/>
    <property type="match status" value="1"/>
</dbReference>
<feature type="chain" id="PRO_5019768883" evidence="1">
    <location>
        <begin position="21"/>
        <end position="1050"/>
    </location>
</feature>
<keyword evidence="1" id="KW-0732">Signal</keyword>
<dbReference type="Gene3D" id="2.170.130.10">
    <property type="entry name" value="TonB-dependent receptor, plug domain"/>
    <property type="match status" value="1"/>
</dbReference>
<dbReference type="SUPFAM" id="SSF49464">
    <property type="entry name" value="Carboxypeptidase regulatory domain-like"/>
    <property type="match status" value="1"/>
</dbReference>
<proteinExistence type="predicted"/>
<feature type="signal peptide" evidence="1">
    <location>
        <begin position="1"/>
        <end position="20"/>
    </location>
</feature>
<dbReference type="RefSeq" id="WP_121199894.1">
    <property type="nucleotide sequence ID" value="NZ_RBKU01000001.1"/>
</dbReference>
<evidence type="ECO:0000259" key="2">
    <source>
        <dbReference type="Pfam" id="PF07715"/>
    </source>
</evidence>
<sequence length="1050" mass="113539">MRKIFLLFFVMLAIGITVQAQNRTVTGTVTSKDDNGPLIGVTIVIKGSTAATSTDVNGKYSIKVTNLQNVVIGAKYLGYEYQEVSLKPGELKVDFALVATNSSLNEVVVTGYGTTVKGKILGAVSEIKAAEFEDLPVANLGTALRNRVAGVGVSVTSGKPGAATTLALRNPVTFTGSSTIGQTSNPLYVIDGLISTIDDFNNLDASLVETISFLKDASAAIYGASGDKGVVLVTTKKGKIGKTQINYSGYSGTSTAAQAPKMLSAFQQATLLNDGWAASNTANTSRFSQADLDFLSTNPYDSWYQDLWHSSTTQRHTINLSGGTEKILFFAGGSYYYETGNYGNINSTKYNIRSGMTAKLTEDITAYISLNTNYSKSFSNSLKSASSTDTETSQILALITTPQWVPLTINGLPNGYGDVSGNSTWNPIALYNSGTYNKTNAQTINLNSSLEWRPKFVKGLTIKEQFGKNNQTSGSNQWLVPYTVYNFTRTGQNSKLFSTVPLASKPSQINSNSDQLQQGTGYNNSYELITSADYSRVIGKHTFDIMALSDLTEGSSGSNLLYRTTAQIPGVDQFYAYPSSTTTVQLNPGANVGKQSYLGKMSYDYAGKYLMQLITRVDGSTNFPADKRWGAFPDLGLGWRVSEEKWFKPFTKYVNSLKLRLNVGLVGDDRITPYTYVAVNTPASNNYIFGSGNTVVNGIVASTTFANPDVTWEKQRQTNFGIDATFLDSRLTATIEIYNKHTYDGFVDFSSLGIVPQFTGQSLTAVNNGIANNWGSEFDLSFVQPVSKDWTVRANVNFGFSDNNIVQVAYAPGKIGTVDALTGITIGQSSHTYTSSNIGYIATGIIKTQADVDAILAKNPNYTIGGVKPQPGFMNYQDTNGDGKIDANDVGLMYPSVNSPFSGGITLGASYKTFSFSINGLFVIGGKLQTDGQAKKPATTTLNVPVFWADHWTPDNVNAAFPRTDAPLIDQNSTFWTVSATQLRINNMAISWSLPKRISEKLGIPNLRVLASGTNLWTIINPYSYKDPLTSSYSDYPTLRTLSLGLNVTL</sequence>
<dbReference type="AlphaFoldDB" id="A0A495J6K0"/>
<organism evidence="3 4">
    <name type="scientific">Mucilaginibacter gracilis</name>
    <dbReference type="NCBI Taxonomy" id="423350"/>
    <lineage>
        <taxon>Bacteria</taxon>
        <taxon>Pseudomonadati</taxon>
        <taxon>Bacteroidota</taxon>
        <taxon>Sphingobacteriia</taxon>
        <taxon>Sphingobacteriales</taxon>
        <taxon>Sphingobacteriaceae</taxon>
        <taxon>Mucilaginibacter</taxon>
    </lineage>
</organism>
<dbReference type="InterPro" id="IPR012910">
    <property type="entry name" value="Plug_dom"/>
</dbReference>
<accession>A0A495J6K0</accession>
<name>A0A495J6K0_9SPHI</name>
<dbReference type="InterPro" id="IPR018247">
    <property type="entry name" value="EF_Hand_1_Ca_BS"/>
</dbReference>
<dbReference type="Gene3D" id="2.60.40.1120">
    <property type="entry name" value="Carboxypeptidase-like, regulatory domain"/>
    <property type="match status" value="1"/>
</dbReference>
<protein>
    <submittedName>
        <fullName evidence="3">TonB-linked SusC/RagA family outer membrane protein</fullName>
    </submittedName>
</protein>
<reference evidence="3 4" key="1">
    <citation type="submission" date="2018-10" db="EMBL/GenBank/DDBJ databases">
        <title>Genomic Encyclopedia of Archaeal and Bacterial Type Strains, Phase II (KMG-II): from individual species to whole genera.</title>
        <authorList>
            <person name="Goeker M."/>
        </authorList>
    </citation>
    <scope>NUCLEOTIDE SEQUENCE [LARGE SCALE GENOMIC DNA]</scope>
    <source>
        <strain evidence="3 4">DSM 18602</strain>
    </source>
</reference>
<gene>
    <name evidence="3" type="ORF">BDD43_4575</name>
</gene>
<dbReference type="Proteomes" id="UP000268007">
    <property type="component" value="Unassembled WGS sequence"/>
</dbReference>
<dbReference type="OrthoDB" id="9768177at2"/>
<dbReference type="SUPFAM" id="SSF56935">
    <property type="entry name" value="Porins"/>
    <property type="match status" value="1"/>
</dbReference>
<comment type="caution">
    <text evidence="3">The sequence shown here is derived from an EMBL/GenBank/DDBJ whole genome shotgun (WGS) entry which is preliminary data.</text>
</comment>
<dbReference type="EMBL" id="RBKU01000001">
    <property type="protein sequence ID" value="RKR84341.1"/>
    <property type="molecule type" value="Genomic_DNA"/>
</dbReference>
<evidence type="ECO:0000313" key="4">
    <source>
        <dbReference type="Proteomes" id="UP000268007"/>
    </source>
</evidence>
<dbReference type="NCBIfam" id="TIGR04056">
    <property type="entry name" value="OMP_RagA_SusC"/>
    <property type="match status" value="1"/>
</dbReference>
<dbReference type="InterPro" id="IPR023996">
    <property type="entry name" value="TonB-dep_OMP_SusC/RagA"/>
</dbReference>
<keyword evidence="4" id="KW-1185">Reference proteome</keyword>
<feature type="domain" description="TonB-dependent receptor plug" evidence="2">
    <location>
        <begin position="120"/>
        <end position="229"/>
    </location>
</feature>